<dbReference type="EMBL" id="CAKOFQ010006691">
    <property type="protein sequence ID" value="CAH1960953.1"/>
    <property type="molecule type" value="Genomic_DNA"/>
</dbReference>
<gene>
    <name evidence="9" type="ORF">ACAOBT_LOCUS3897</name>
</gene>
<evidence type="ECO:0000259" key="8">
    <source>
        <dbReference type="Pfam" id="PF13359"/>
    </source>
</evidence>
<keyword evidence="7" id="KW-0539">Nucleus</keyword>
<dbReference type="AlphaFoldDB" id="A0A9P0NXK4"/>
<dbReference type="OrthoDB" id="1681765at2759"/>
<dbReference type="Pfam" id="PF13359">
    <property type="entry name" value="DDE_Tnp_4"/>
    <property type="match status" value="1"/>
</dbReference>
<evidence type="ECO:0000256" key="5">
    <source>
        <dbReference type="ARBA" id="ARBA00022723"/>
    </source>
</evidence>
<dbReference type="InterPro" id="IPR027806">
    <property type="entry name" value="HARBI1_dom"/>
</dbReference>
<evidence type="ECO:0000313" key="9">
    <source>
        <dbReference type="EMBL" id="CAH1960953.1"/>
    </source>
</evidence>
<dbReference type="PANTHER" id="PTHR22930">
    <property type="match status" value="1"/>
</dbReference>
<dbReference type="Proteomes" id="UP001152888">
    <property type="component" value="Unassembled WGS sequence"/>
</dbReference>
<dbReference type="GO" id="GO:0005634">
    <property type="term" value="C:nucleus"/>
    <property type="evidence" value="ECO:0007669"/>
    <property type="project" value="UniProtKB-SubCell"/>
</dbReference>
<dbReference type="InterPro" id="IPR045249">
    <property type="entry name" value="HARBI1-like"/>
</dbReference>
<keyword evidence="6" id="KW-0378">Hydrolase</keyword>
<comment type="cofactor">
    <cofactor evidence="1">
        <name>a divalent metal cation</name>
        <dbReference type="ChEBI" id="CHEBI:60240"/>
    </cofactor>
</comment>
<comment type="subcellular location">
    <subcellularLocation>
        <location evidence="2">Nucleus</location>
    </subcellularLocation>
</comment>
<sequence length="392" mass="45772">MDRKRRLALLLLLRHRRNRRKITRRYWVCPFIALRNSDGQFFLLEYRELLLDEKKFYNFFRMSVSSFECLLKSVEPHIRKNYTNMRNPVEPVEMLGITLRYLGSGNSITDLHLKFKRGKSTIAYMIQRVCRAIWTNLLRDNIPELTIESFQTIARDFDVKANFPHCVGAIDGKHIRVCNPAHSGSLFYNYKAFFSIVLLAIVDSNYKFVFVDIGAYGKECDSTILLNSKLYELMINNNLPLPQPQPLSGSNIPTPYVFVGDEAFGLSKHIMRPYGGKNLDLQQKVFNYRLSRARRYVECAFGIMANKWRIFHRPIDVSYDFATDIIKACCVLHNFVADRDGFRQRDTFAISVDEFLPIQPADEEQTAPNVIRQHFATHFMTRGTLPWQLRKV</sequence>
<evidence type="ECO:0000256" key="4">
    <source>
        <dbReference type="ARBA" id="ARBA00022722"/>
    </source>
</evidence>
<reference evidence="9" key="1">
    <citation type="submission" date="2022-03" db="EMBL/GenBank/DDBJ databases">
        <authorList>
            <person name="Sayadi A."/>
        </authorList>
    </citation>
    <scope>NUCLEOTIDE SEQUENCE</scope>
</reference>
<evidence type="ECO:0000256" key="7">
    <source>
        <dbReference type="ARBA" id="ARBA00023242"/>
    </source>
</evidence>
<organism evidence="9 10">
    <name type="scientific">Acanthoscelides obtectus</name>
    <name type="common">Bean weevil</name>
    <name type="synonym">Bruchus obtectus</name>
    <dbReference type="NCBI Taxonomy" id="200917"/>
    <lineage>
        <taxon>Eukaryota</taxon>
        <taxon>Metazoa</taxon>
        <taxon>Ecdysozoa</taxon>
        <taxon>Arthropoda</taxon>
        <taxon>Hexapoda</taxon>
        <taxon>Insecta</taxon>
        <taxon>Pterygota</taxon>
        <taxon>Neoptera</taxon>
        <taxon>Endopterygota</taxon>
        <taxon>Coleoptera</taxon>
        <taxon>Polyphaga</taxon>
        <taxon>Cucujiformia</taxon>
        <taxon>Chrysomeloidea</taxon>
        <taxon>Chrysomelidae</taxon>
        <taxon>Bruchinae</taxon>
        <taxon>Bruchini</taxon>
        <taxon>Acanthoscelides</taxon>
    </lineage>
</organism>
<dbReference type="PANTHER" id="PTHR22930:SF269">
    <property type="entry name" value="NUCLEASE HARBI1-LIKE PROTEIN"/>
    <property type="match status" value="1"/>
</dbReference>
<comment type="caution">
    <text evidence="9">The sequence shown here is derived from an EMBL/GenBank/DDBJ whole genome shotgun (WGS) entry which is preliminary data.</text>
</comment>
<evidence type="ECO:0000256" key="3">
    <source>
        <dbReference type="ARBA" id="ARBA00006958"/>
    </source>
</evidence>
<keyword evidence="5" id="KW-0479">Metal-binding</keyword>
<accession>A0A9P0NXK4</accession>
<keyword evidence="10" id="KW-1185">Reference proteome</keyword>
<feature type="domain" description="DDE Tnp4" evidence="8">
    <location>
        <begin position="170"/>
        <end position="334"/>
    </location>
</feature>
<evidence type="ECO:0000256" key="6">
    <source>
        <dbReference type="ARBA" id="ARBA00022801"/>
    </source>
</evidence>
<evidence type="ECO:0000256" key="1">
    <source>
        <dbReference type="ARBA" id="ARBA00001968"/>
    </source>
</evidence>
<evidence type="ECO:0000256" key="2">
    <source>
        <dbReference type="ARBA" id="ARBA00004123"/>
    </source>
</evidence>
<proteinExistence type="inferred from homology"/>
<comment type="similarity">
    <text evidence="3">Belongs to the HARBI1 family.</text>
</comment>
<evidence type="ECO:0000313" key="10">
    <source>
        <dbReference type="Proteomes" id="UP001152888"/>
    </source>
</evidence>
<dbReference type="GO" id="GO:0004518">
    <property type="term" value="F:nuclease activity"/>
    <property type="evidence" value="ECO:0007669"/>
    <property type="project" value="UniProtKB-KW"/>
</dbReference>
<keyword evidence="4" id="KW-0540">Nuclease</keyword>
<dbReference type="GO" id="GO:0016787">
    <property type="term" value="F:hydrolase activity"/>
    <property type="evidence" value="ECO:0007669"/>
    <property type="project" value="UniProtKB-KW"/>
</dbReference>
<dbReference type="GO" id="GO:0046872">
    <property type="term" value="F:metal ion binding"/>
    <property type="evidence" value="ECO:0007669"/>
    <property type="project" value="UniProtKB-KW"/>
</dbReference>
<name>A0A9P0NXK4_ACAOB</name>
<protein>
    <recommendedName>
        <fullName evidence="8">DDE Tnp4 domain-containing protein</fullName>
    </recommendedName>
</protein>